<dbReference type="Proteomes" id="UP000288246">
    <property type="component" value="Unassembled WGS sequence"/>
</dbReference>
<evidence type="ECO:0000313" key="2">
    <source>
        <dbReference type="Proteomes" id="UP000288246"/>
    </source>
</evidence>
<dbReference type="InterPro" id="IPR036513">
    <property type="entry name" value="STAS_dom_sf"/>
</dbReference>
<sequence>MREADLTRATFVDSSVVALLLAVSSHQPHGRLRGASGSPLMALEASRVQPMFDLVDVGPAL</sequence>
<evidence type="ECO:0008006" key="3">
    <source>
        <dbReference type="Google" id="ProtNLM"/>
    </source>
</evidence>
<dbReference type="RefSeq" id="WP_124344159.1">
    <property type="nucleotide sequence ID" value="NZ_BHYL01000317.1"/>
</dbReference>
<evidence type="ECO:0000313" key="1">
    <source>
        <dbReference type="EMBL" id="GCD21636.1"/>
    </source>
</evidence>
<dbReference type="AlphaFoldDB" id="A0A401V423"/>
<organism evidence="1 2">
    <name type="scientific">Cellulomonas algicola</name>
    <dbReference type="NCBI Taxonomy" id="2071633"/>
    <lineage>
        <taxon>Bacteria</taxon>
        <taxon>Bacillati</taxon>
        <taxon>Actinomycetota</taxon>
        <taxon>Actinomycetes</taxon>
        <taxon>Micrococcales</taxon>
        <taxon>Cellulomonadaceae</taxon>
        <taxon>Cellulomonas</taxon>
    </lineage>
</organism>
<reference evidence="1 2" key="1">
    <citation type="submission" date="2018-11" db="EMBL/GenBank/DDBJ databases">
        <title>Draft genome sequence of Cellulomonas takizawaensis strain TKZ-21.</title>
        <authorList>
            <person name="Yamamura H."/>
            <person name="Hayashi T."/>
            <person name="Hamada M."/>
            <person name="Serisawa Y."/>
            <person name="Matsuyama K."/>
            <person name="Nakagawa Y."/>
            <person name="Otoguro M."/>
            <person name="Yanagida F."/>
            <person name="Hayakawa M."/>
        </authorList>
    </citation>
    <scope>NUCLEOTIDE SEQUENCE [LARGE SCALE GENOMIC DNA]</scope>
    <source>
        <strain evidence="1 2">TKZ-21</strain>
    </source>
</reference>
<comment type="caution">
    <text evidence="1">The sequence shown here is derived from an EMBL/GenBank/DDBJ whole genome shotgun (WGS) entry which is preliminary data.</text>
</comment>
<proteinExistence type="predicted"/>
<keyword evidence="2" id="KW-1185">Reference proteome</keyword>
<name>A0A401V423_9CELL</name>
<dbReference type="EMBL" id="BHYL01000317">
    <property type="protein sequence ID" value="GCD21636.1"/>
    <property type="molecule type" value="Genomic_DNA"/>
</dbReference>
<accession>A0A401V423</accession>
<dbReference type="Gene3D" id="3.30.750.24">
    <property type="entry name" value="STAS domain"/>
    <property type="match status" value="1"/>
</dbReference>
<gene>
    <name evidence="1" type="ORF">CTKZ_31980</name>
</gene>
<protein>
    <recommendedName>
        <fullName evidence="3">STAS domain-containing protein</fullName>
    </recommendedName>
</protein>